<feature type="transmembrane region" description="Helical" evidence="5">
    <location>
        <begin position="96"/>
        <end position="119"/>
    </location>
</feature>
<feature type="domain" description="CNNM transmembrane" evidence="7">
    <location>
        <begin position="2"/>
        <end position="181"/>
    </location>
</feature>
<keyword evidence="4 5" id="KW-0812">Transmembrane</keyword>
<dbReference type="InterPro" id="IPR002550">
    <property type="entry name" value="CNNM"/>
</dbReference>
<dbReference type="SUPFAM" id="SSF54631">
    <property type="entry name" value="CBS-domain pair"/>
    <property type="match status" value="1"/>
</dbReference>
<evidence type="ECO:0000256" key="5">
    <source>
        <dbReference type="SAM" id="Phobius"/>
    </source>
</evidence>
<dbReference type="Proteomes" id="UP000009399">
    <property type="component" value="Chromosome"/>
</dbReference>
<dbReference type="GO" id="GO:0005886">
    <property type="term" value="C:plasma membrane"/>
    <property type="evidence" value="ECO:0007669"/>
    <property type="project" value="TreeGrafter"/>
</dbReference>
<gene>
    <name evidence="8" type="ORF">MOS_266</name>
</gene>
<dbReference type="PROSITE" id="PS51846">
    <property type="entry name" value="CNNM"/>
    <property type="match status" value="1"/>
</dbReference>
<feature type="domain" description="CBS" evidence="6">
    <location>
        <begin position="200"/>
        <end position="257"/>
    </location>
</feature>
<keyword evidence="1" id="KW-0677">Repeat</keyword>
<dbReference type="KEGG" id="mhs:MOS_266"/>
<reference evidence="8 9" key="1">
    <citation type="journal article" date="2013" name="Genome Announc.">
        <title>Complete Genome Sequence of Mycoplasma hyorhinis Strain SK76.</title>
        <authorList>
            <person name="Goodison S."/>
            <person name="Urquidi V."/>
            <person name="Kumar D."/>
            <person name="Reyes L."/>
            <person name="Rosser C.J."/>
        </authorList>
    </citation>
    <scope>NUCLEOTIDE SEQUENCE [LARGE SCALE GENOMIC DNA]</scope>
    <source>
        <strain evidence="8 9">SK76</strain>
    </source>
</reference>
<dbReference type="PROSITE" id="PS51371">
    <property type="entry name" value="CBS"/>
    <property type="match status" value="1"/>
</dbReference>
<evidence type="ECO:0000313" key="8">
    <source>
        <dbReference type="EMBL" id="AFX74193.1"/>
    </source>
</evidence>
<sequence>MESSFIIVLFILTLFLVVFSALFSASETAYASVSKVKLEENLKAESIAKKSILHKFYNFSQTFTVILICNNIVNIGLSIVLSTLLGAFIINESLRLIVSILITTPIIVLLGELFPKLIARKFPIKFLKNTWLLIAIFYYFFYPIALVLAKIFKENSVTNTEIELKKIIEQGTYEGVLEKEESNLAIKALDFDSIKTINCFTRIKDVVFVEYDMSLEQILDIFKESRFSRIPVRKKGKFIGILLIKDLFFLKEFQIDDYIIDVPFLCANDLLKTNYEKLKKTKSQFGFITNNKNKNSQNIIGIITLEDILETLVGPIYDEYDYRDQLEYYQIFEDSIIVNNDTKVATVNEQLNINLESSFNTIEAWLEHHSKQKLINNLKFTYEDPQENFQVTFKVLNKSHNVSEIQITKKNEG</sequence>
<evidence type="ECO:0000259" key="7">
    <source>
        <dbReference type="PROSITE" id="PS51846"/>
    </source>
</evidence>
<dbReference type="Pfam" id="PF00571">
    <property type="entry name" value="CBS"/>
    <property type="match status" value="1"/>
</dbReference>
<evidence type="ECO:0000259" key="6">
    <source>
        <dbReference type="PROSITE" id="PS51371"/>
    </source>
</evidence>
<dbReference type="InterPro" id="IPR000644">
    <property type="entry name" value="CBS_dom"/>
</dbReference>
<dbReference type="AlphaFoldDB" id="A0AAI8FDV9"/>
<evidence type="ECO:0000313" key="9">
    <source>
        <dbReference type="Proteomes" id="UP000009399"/>
    </source>
</evidence>
<dbReference type="PANTHER" id="PTHR22777:SF17">
    <property type="entry name" value="UPF0053 PROTEIN SLL0260"/>
    <property type="match status" value="1"/>
</dbReference>
<dbReference type="RefSeq" id="WP_014582557.1">
    <property type="nucleotide sequence ID" value="NC_019552.1"/>
</dbReference>
<evidence type="ECO:0000256" key="2">
    <source>
        <dbReference type="ARBA" id="ARBA00023122"/>
    </source>
</evidence>
<accession>A0AAI8FDV9</accession>
<dbReference type="SMART" id="SM00116">
    <property type="entry name" value="CBS"/>
    <property type="match status" value="1"/>
</dbReference>
<name>A0AAI8FDV9_MESHY</name>
<keyword evidence="2 3" id="KW-0129">CBS domain</keyword>
<feature type="transmembrane region" description="Helical" evidence="5">
    <location>
        <begin position="131"/>
        <end position="152"/>
    </location>
</feature>
<keyword evidence="4 5" id="KW-1133">Transmembrane helix</keyword>
<feature type="transmembrane region" description="Helical" evidence="5">
    <location>
        <begin position="6"/>
        <end position="25"/>
    </location>
</feature>
<dbReference type="EMBL" id="CP003914">
    <property type="protein sequence ID" value="AFX74193.1"/>
    <property type="molecule type" value="Genomic_DNA"/>
</dbReference>
<dbReference type="InterPro" id="IPR046342">
    <property type="entry name" value="CBS_dom_sf"/>
</dbReference>
<evidence type="ECO:0000256" key="4">
    <source>
        <dbReference type="PROSITE-ProRule" id="PRU01193"/>
    </source>
</evidence>
<protein>
    <submittedName>
        <fullName evidence="8">Hemolysin C</fullName>
    </submittedName>
</protein>
<dbReference type="Pfam" id="PF01595">
    <property type="entry name" value="CNNM"/>
    <property type="match status" value="1"/>
</dbReference>
<feature type="transmembrane region" description="Helical" evidence="5">
    <location>
        <begin position="63"/>
        <end position="90"/>
    </location>
</feature>
<evidence type="ECO:0000256" key="3">
    <source>
        <dbReference type="PROSITE-ProRule" id="PRU00703"/>
    </source>
</evidence>
<evidence type="ECO:0000256" key="1">
    <source>
        <dbReference type="ARBA" id="ARBA00022737"/>
    </source>
</evidence>
<proteinExistence type="predicted"/>
<dbReference type="PANTHER" id="PTHR22777">
    <property type="entry name" value="HEMOLYSIN-RELATED"/>
    <property type="match status" value="1"/>
</dbReference>
<dbReference type="Gene3D" id="3.10.580.10">
    <property type="entry name" value="CBS-domain"/>
    <property type="match status" value="1"/>
</dbReference>
<keyword evidence="4 5" id="KW-0472">Membrane</keyword>
<organism evidence="8 9">
    <name type="scientific">Mesomycoplasma hyorhinis SK76</name>
    <dbReference type="NCBI Taxonomy" id="1118964"/>
    <lineage>
        <taxon>Bacteria</taxon>
        <taxon>Bacillati</taxon>
        <taxon>Mycoplasmatota</taxon>
        <taxon>Mycoplasmoidales</taxon>
        <taxon>Metamycoplasmataceae</taxon>
        <taxon>Mesomycoplasma</taxon>
    </lineage>
</organism>
<dbReference type="GeneID" id="93248386"/>